<dbReference type="InterPro" id="IPR006427">
    <property type="entry name" value="Portal_HK97"/>
</dbReference>
<keyword evidence="2" id="KW-1185">Reference proteome</keyword>
<evidence type="ECO:0000313" key="2">
    <source>
        <dbReference type="Proteomes" id="UP000050920"/>
    </source>
</evidence>
<gene>
    <name evidence="1" type="ORF">DY78_GL002675</name>
</gene>
<accession>A0A0R2NWB5</accession>
<dbReference type="AlphaFoldDB" id="A0A0R2NWB5"/>
<comment type="caution">
    <text evidence="1">The sequence shown here is derived from an EMBL/GenBank/DDBJ whole genome shotgun (WGS) entry which is preliminary data.</text>
</comment>
<reference evidence="1 2" key="1">
    <citation type="journal article" date="2015" name="Genome Announc.">
        <title>Expanding the biotechnology potential of lactobacilli through comparative genomics of 213 strains and associated genera.</title>
        <authorList>
            <person name="Sun Z."/>
            <person name="Harris H.M."/>
            <person name="McCann A."/>
            <person name="Guo C."/>
            <person name="Argimon S."/>
            <person name="Zhang W."/>
            <person name="Yang X."/>
            <person name="Jeffery I.B."/>
            <person name="Cooney J.C."/>
            <person name="Kagawa T.F."/>
            <person name="Liu W."/>
            <person name="Song Y."/>
            <person name="Salvetti E."/>
            <person name="Wrobel A."/>
            <person name="Rasinkangas P."/>
            <person name="Parkhill J."/>
            <person name="Rea M.C."/>
            <person name="O'Sullivan O."/>
            <person name="Ritari J."/>
            <person name="Douillard F.P."/>
            <person name="Paul Ross R."/>
            <person name="Yang R."/>
            <person name="Briner A.E."/>
            <person name="Felis G.E."/>
            <person name="de Vos W.M."/>
            <person name="Barrangou R."/>
            <person name="Klaenhammer T.R."/>
            <person name="Caufield P.W."/>
            <person name="Cui Y."/>
            <person name="Zhang H."/>
            <person name="O'Toole P.W."/>
        </authorList>
    </citation>
    <scope>NUCLEOTIDE SEQUENCE [LARGE SCALE GENOMIC DNA]</scope>
    <source>
        <strain evidence="1 2">DSM 21115</strain>
    </source>
</reference>
<organism evidence="1 2">
    <name type="scientific">Lactiplantibacillus fabifermentans DSM 21115</name>
    <dbReference type="NCBI Taxonomy" id="1413187"/>
    <lineage>
        <taxon>Bacteria</taxon>
        <taxon>Bacillati</taxon>
        <taxon>Bacillota</taxon>
        <taxon>Bacilli</taxon>
        <taxon>Lactobacillales</taxon>
        <taxon>Lactobacillaceae</taxon>
        <taxon>Lactiplantibacillus</taxon>
    </lineage>
</organism>
<dbReference type="Proteomes" id="UP000050920">
    <property type="component" value="Unassembled WGS sequence"/>
</dbReference>
<dbReference type="InterPro" id="IPR006944">
    <property type="entry name" value="Phage/GTA_portal"/>
</dbReference>
<dbReference type="EMBL" id="AYGX02000053">
    <property type="protein sequence ID" value="KRO28093.1"/>
    <property type="molecule type" value="Genomic_DNA"/>
</dbReference>
<evidence type="ECO:0000313" key="1">
    <source>
        <dbReference type="EMBL" id="KRO28093.1"/>
    </source>
</evidence>
<sequence>MAAAHFKTENTSAMSRLDNPSQLVSRFTFWQGVLTQLCLAGNAYVPLIGHNLEHIPPSDVQINYLPGNTGIIYTIQESNDRPKMQLTADQMLHFRLMPDPKYRYLIGMSPLESLNNTLDIDRKTIDSNLKVLENQISSSGKLTIDNFNGDGKTLANARQAFEEANMGANAGRLMTLPSGMNYEQFETKADIFTALNANASFSADQISAAFGIPSDMLGGGTSTESQHSNSDQIKALYLSNLNTYVHPLLDELRLKLQAPDLKLDIKNMLDVDDSTLTNQVATLTKNGALSANQAQFILQRSGFLPMSLPAYKPQGEGGESNDD</sequence>
<name>A0A0R2NWB5_9LACO</name>
<proteinExistence type="predicted"/>
<dbReference type="NCBIfam" id="TIGR01537">
    <property type="entry name" value="portal_HK97"/>
    <property type="match status" value="1"/>
</dbReference>
<protein>
    <submittedName>
        <fullName evidence="1">Phage-related portal protein</fullName>
    </submittedName>
</protein>
<dbReference type="Pfam" id="PF04860">
    <property type="entry name" value="Phage_portal"/>
    <property type="match status" value="1"/>
</dbReference>